<dbReference type="InterPro" id="IPR002201">
    <property type="entry name" value="Glyco_trans_9"/>
</dbReference>
<dbReference type="KEGG" id="vai:BU251_01000"/>
<dbReference type="Pfam" id="PF13439">
    <property type="entry name" value="Glyco_transf_4"/>
    <property type="match status" value="1"/>
</dbReference>
<evidence type="ECO:0000259" key="3">
    <source>
        <dbReference type="Pfam" id="PF00534"/>
    </source>
</evidence>
<dbReference type="GO" id="GO:0005829">
    <property type="term" value="C:cytosol"/>
    <property type="evidence" value="ECO:0007669"/>
    <property type="project" value="TreeGrafter"/>
</dbReference>
<feature type="domain" description="Glycosyl transferase family 1" evidence="3">
    <location>
        <begin position="167"/>
        <end position="335"/>
    </location>
</feature>
<dbReference type="CDD" id="cd03819">
    <property type="entry name" value="GT4_WavL-like"/>
    <property type="match status" value="1"/>
</dbReference>
<dbReference type="Pfam" id="PF01075">
    <property type="entry name" value="Glyco_transf_9"/>
    <property type="match status" value="1"/>
</dbReference>
<dbReference type="GO" id="GO:0008713">
    <property type="term" value="F:ADP-heptose-lipopolysaccharide heptosyltransferase activity"/>
    <property type="evidence" value="ECO:0007669"/>
    <property type="project" value="TreeGrafter"/>
</dbReference>
<reference evidence="5 6" key="1">
    <citation type="submission" date="2017-01" db="EMBL/GenBank/DDBJ databases">
        <title>First insights into the biology of 'candidatus Vampirococcus archaeovorus'.</title>
        <authorList>
            <person name="Kizina J."/>
            <person name="Jordan S."/>
            <person name="Stueber K."/>
            <person name="Reinhardt R."/>
            <person name="Harder J."/>
        </authorList>
    </citation>
    <scope>NUCLEOTIDE SEQUENCE [LARGE SCALE GENOMIC DNA]</scope>
    <source>
        <strain evidence="5 6">LiM</strain>
    </source>
</reference>
<name>A0A410P306_VELA1</name>
<protein>
    <submittedName>
        <fullName evidence="5">Glycosyltransferase</fullName>
    </submittedName>
</protein>
<dbReference type="EMBL" id="CP019384">
    <property type="protein sequence ID" value="QAT16404.1"/>
    <property type="molecule type" value="Genomic_DNA"/>
</dbReference>
<dbReference type="Gene3D" id="3.40.50.2000">
    <property type="entry name" value="Glycogen Phosphorylase B"/>
    <property type="match status" value="4"/>
</dbReference>
<evidence type="ECO:0000313" key="6">
    <source>
        <dbReference type="Proteomes" id="UP000287243"/>
    </source>
</evidence>
<dbReference type="InterPro" id="IPR001296">
    <property type="entry name" value="Glyco_trans_1"/>
</dbReference>
<accession>A0A410P306</accession>
<dbReference type="SUPFAM" id="SSF53756">
    <property type="entry name" value="UDP-Glycosyltransferase/glycogen phosphorylase"/>
    <property type="match status" value="2"/>
</dbReference>
<dbReference type="PANTHER" id="PTHR30160:SF7">
    <property type="entry name" value="ADP-HEPTOSE--LPS HEPTOSYLTRANSFERASE 2"/>
    <property type="match status" value="1"/>
</dbReference>
<evidence type="ECO:0000256" key="2">
    <source>
        <dbReference type="ARBA" id="ARBA00022679"/>
    </source>
</evidence>
<dbReference type="Pfam" id="PF00534">
    <property type="entry name" value="Glycos_transf_1"/>
    <property type="match status" value="1"/>
</dbReference>
<sequence length="696" mass="76627">MNILQILPQLNVGGVETGTIDLAKYLVRHGHRCVVVSAGGSLVEELREAGISHYELPVENKAFWVMFKAAAELSRIIEGEKIDVVHARSRVPAWVGFMACRKTGAAFVTTAHGHYSRHIFSYMMGWGKYTIVPSSVIGKHMMEDFGVPLANIRLIPRSVDLERFAFRGPRVRREKEFVVGVIGRITPIKGQIYFLKAMARILRSAPYVKGCIVGSVSPGKGNYMEELEVWTRRLGLSGAVSFLGNRRDVPEVLKGLDALIMPSIAEESFGRVVVEAQAVGVPVIASRVGGVVEIIEDGRDGLLVFPKDDEAMAQAVLRLIGDPALAGRLADAGRRKVEERYSLEKMASDTLAVYEEAVSIKRILVIKFSAVGDAILAVPSLKALKKKYPLSHLVCLTGAPAAEVLERCPFIDELLVSDFKGKDKGWRGFGRLVRKLLARRFDYVVDLQNNRKSHMLSYATMSPHRYGYDNGKFSFLLNHRVKGARDLMAPVEHQFRVLDMMDVAYDGETLDLWPSPQDEAFAEYFLKEHAAEGRSVIGINIGASPRWQSKRWIASRFARLCDALEEKGNRVVLTGAASDAAFAKKILETAKSRPACAVAQTTIMQLAALIGRCQVYVTGDSAPMHVAAAMHVPFVALFGPTDPRRHLPSGARCVALQKGCRPCYRDMCAKKTHPCMKGILVEDVLAAIGQFAGDPV</sequence>
<evidence type="ECO:0000313" key="5">
    <source>
        <dbReference type="EMBL" id="QAT16404.1"/>
    </source>
</evidence>
<gene>
    <name evidence="5" type="ORF">BU251_01000</name>
</gene>
<dbReference type="GO" id="GO:0009244">
    <property type="term" value="P:lipopolysaccharide core region biosynthetic process"/>
    <property type="evidence" value="ECO:0007669"/>
    <property type="project" value="TreeGrafter"/>
</dbReference>
<evidence type="ECO:0000259" key="4">
    <source>
        <dbReference type="Pfam" id="PF13439"/>
    </source>
</evidence>
<dbReference type="CDD" id="cd03789">
    <property type="entry name" value="GT9_LPS_heptosyltransferase"/>
    <property type="match status" value="1"/>
</dbReference>
<dbReference type="OrthoDB" id="258796at2"/>
<dbReference type="RefSeq" id="WP_128699042.1">
    <property type="nucleotide sequence ID" value="NZ_CP019384.1"/>
</dbReference>
<dbReference type="AlphaFoldDB" id="A0A410P306"/>
<feature type="domain" description="Glycosyltransferase subfamily 4-like N-terminal" evidence="4">
    <location>
        <begin position="12"/>
        <end position="163"/>
    </location>
</feature>
<evidence type="ECO:0000256" key="1">
    <source>
        <dbReference type="ARBA" id="ARBA00022676"/>
    </source>
</evidence>
<keyword evidence="2 5" id="KW-0808">Transferase</keyword>
<dbReference type="PANTHER" id="PTHR30160">
    <property type="entry name" value="TETRAACYLDISACCHARIDE 4'-KINASE-RELATED"/>
    <property type="match status" value="1"/>
</dbReference>
<organism evidence="5 6">
    <name type="scientific">Velamenicoccus archaeovorus</name>
    <dbReference type="NCBI Taxonomy" id="1930593"/>
    <lineage>
        <taxon>Bacteria</taxon>
        <taxon>Pseudomonadati</taxon>
        <taxon>Candidatus Omnitrophota</taxon>
        <taxon>Candidatus Velamenicoccus</taxon>
    </lineage>
</organism>
<dbReference type="InterPro" id="IPR051199">
    <property type="entry name" value="LPS_LOS_Heptosyltrfase"/>
</dbReference>
<keyword evidence="1" id="KW-0328">Glycosyltransferase</keyword>
<dbReference type="InterPro" id="IPR028098">
    <property type="entry name" value="Glyco_trans_4-like_N"/>
</dbReference>
<proteinExistence type="predicted"/>
<dbReference type="Proteomes" id="UP000287243">
    <property type="component" value="Chromosome"/>
</dbReference>
<keyword evidence="6" id="KW-1185">Reference proteome</keyword>